<dbReference type="PANTHER" id="PTHR30007:SF0">
    <property type="entry name" value="TRANSPOSASE"/>
    <property type="match status" value="1"/>
</dbReference>
<proteinExistence type="predicted"/>
<dbReference type="InterPro" id="IPR002559">
    <property type="entry name" value="Transposase_11"/>
</dbReference>
<evidence type="ECO:0000313" key="5">
    <source>
        <dbReference type="Proteomes" id="UP000048965"/>
    </source>
</evidence>
<keyword evidence="2" id="KW-0472">Membrane</keyword>
<feature type="region of interest" description="Disordered" evidence="1">
    <location>
        <begin position="1"/>
        <end position="29"/>
    </location>
</feature>
<keyword evidence="5" id="KW-1185">Reference proteome</keyword>
<feature type="compositionally biased region" description="Basic and acidic residues" evidence="1">
    <location>
        <begin position="17"/>
        <end position="27"/>
    </location>
</feature>
<gene>
    <name evidence="4" type="ORF">TPA0598_16_00130</name>
</gene>
<sequence>MFASGAWSRSCTPAAQEVHEAEGRHPEPTAGIIDAQSVKAAGSVPASSRNIDGGRKVNGRKRLIVVDCLGLLLAVMVTVVNVTDREAGGALLARLRKRYFRLMLVWADDGYTG</sequence>
<feature type="domain" description="Transposase IS4-like" evidence="3">
    <location>
        <begin position="27"/>
        <end position="112"/>
    </location>
</feature>
<dbReference type="EMBL" id="BBNO01000016">
    <property type="protein sequence ID" value="GAO13009.1"/>
    <property type="molecule type" value="Genomic_DNA"/>
</dbReference>
<name>A0A0P4RIA5_9ACTN</name>
<dbReference type="Pfam" id="PF01609">
    <property type="entry name" value="DDE_Tnp_1"/>
    <property type="match status" value="1"/>
</dbReference>
<comment type="caution">
    <text evidence="4">The sequence shown here is derived from an EMBL/GenBank/DDBJ whole genome shotgun (WGS) entry which is preliminary data.</text>
</comment>
<protein>
    <submittedName>
        <fullName evidence="4">Putative transposase</fullName>
    </submittedName>
</protein>
<organism evidence="4 5">
    <name type="scientific">Streptomyces lydicamycinicus</name>
    <dbReference type="NCBI Taxonomy" id="1546107"/>
    <lineage>
        <taxon>Bacteria</taxon>
        <taxon>Bacillati</taxon>
        <taxon>Actinomycetota</taxon>
        <taxon>Actinomycetes</taxon>
        <taxon>Kitasatosporales</taxon>
        <taxon>Streptomycetaceae</taxon>
        <taxon>Streptomyces</taxon>
    </lineage>
</organism>
<keyword evidence="2" id="KW-1133">Transmembrane helix</keyword>
<dbReference type="GO" id="GO:0004803">
    <property type="term" value="F:transposase activity"/>
    <property type="evidence" value="ECO:0007669"/>
    <property type="project" value="InterPro"/>
</dbReference>
<reference evidence="5" key="1">
    <citation type="submission" date="2014-09" db="EMBL/GenBank/DDBJ databases">
        <title>Whole genome shotgun sequence of Streptomyces sp. NBRC 110027.</title>
        <authorList>
            <person name="Komaki H."/>
            <person name="Ichikawa N."/>
            <person name="Katano-Makiyama Y."/>
            <person name="Hosoyama A."/>
            <person name="Hashimoto M."/>
            <person name="Uohara A."/>
            <person name="Kitahashi Y."/>
            <person name="Ohji S."/>
            <person name="Kimura A."/>
            <person name="Yamazoe A."/>
            <person name="Igarashi Y."/>
            <person name="Fujita N."/>
        </authorList>
    </citation>
    <scope>NUCLEOTIDE SEQUENCE [LARGE SCALE GENOMIC DNA]</scope>
    <source>
        <strain evidence="5">NBRC 110027</strain>
    </source>
</reference>
<keyword evidence="2" id="KW-0812">Transmembrane</keyword>
<dbReference type="OrthoDB" id="3542657at2"/>
<evidence type="ECO:0000259" key="3">
    <source>
        <dbReference type="Pfam" id="PF01609"/>
    </source>
</evidence>
<evidence type="ECO:0000256" key="2">
    <source>
        <dbReference type="SAM" id="Phobius"/>
    </source>
</evidence>
<dbReference type="AlphaFoldDB" id="A0A0P4RIA5"/>
<dbReference type="RefSeq" id="WP_078886138.1">
    <property type="nucleotide sequence ID" value="NZ_BBNO01000016.1"/>
</dbReference>
<dbReference type="PANTHER" id="PTHR30007">
    <property type="entry name" value="PHP DOMAIN PROTEIN"/>
    <property type="match status" value="1"/>
</dbReference>
<dbReference type="GO" id="GO:0003677">
    <property type="term" value="F:DNA binding"/>
    <property type="evidence" value="ECO:0007669"/>
    <property type="project" value="InterPro"/>
</dbReference>
<accession>A0A0P4RIA5</accession>
<evidence type="ECO:0000256" key="1">
    <source>
        <dbReference type="SAM" id="MobiDB-lite"/>
    </source>
</evidence>
<evidence type="ECO:0000313" key="4">
    <source>
        <dbReference type="EMBL" id="GAO13009.1"/>
    </source>
</evidence>
<reference evidence="4 5" key="2">
    <citation type="journal article" date="2015" name="Stand. Genomic Sci.">
        <title>Draft genome sequence of marine-derived Streptomyces sp. TP-A0598, a producer of anti-MRSA antibiotic lydicamycins.</title>
        <authorList>
            <person name="Komaki H."/>
            <person name="Ichikawa N."/>
            <person name="Hosoyama A."/>
            <person name="Fujita N."/>
            <person name="Igarashi Y."/>
        </authorList>
    </citation>
    <scope>NUCLEOTIDE SEQUENCE [LARGE SCALE GENOMIC DNA]</scope>
    <source>
        <strain evidence="4 5">NBRC 110027</strain>
    </source>
</reference>
<feature type="transmembrane region" description="Helical" evidence="2">
    <location>
        <begin position="63"/>
        <end position="82"/>
    </location>
</feature>
<dbReference type="Proteomes" id="UP000048965">
    <property type="component" value="Unassembled WGS sequence"/>
</dbReference>
<dbReference type="GO" id="GO:0006313">
    <property type="term" value="P:DNA transposition"/>
    <property type="evidence" value="ECO:0007669"/>
    <property type="project" value="InterPro"/>
</dbReference>